<dbReference type="NCBIfam" id="TIGR00168">
    <property type="entry name" value="infC"/>
    <property type="match status" value="1"/>
</dbReference>
<accession>A0A4Y5Z2S9</accession>
<evidence type="ECO:0000256" key="7">
    <source>
        <dbReference type="SAM" id="MobiDB-lite"/>
    </source>
</evidence>
<organism evidence="10 11">
    <name type="scientific">Luteibacter pinisoli</name>
    <dbReference type="NCBI Taxonomy" id="2589080"/>
    <lineage>
        <taxon>Bacteria</taxon>
        <taxon>Pseudomonadati</taxon>
        <taxon>Pseudomonadota</taxon>
        <taxon>Gammaproteobacteria</taxon>
        <taxon>Lysobacterales</taxon>
        <taxon>Rhodanobacteraceae</taxon>
        <taxon>Luteibacter</taxon>
    </lineage>
</organism>
<evidence type="ECO:0000313" key="10">
    <source>
        <dbReference type="EMBL" id="QDE38855.1"/>
    </source>
</evidence>
<dbReference type="OrthoDB" id="9806014at2"/>
<gene>
    <name evidence="4 10" type="primary">infC</name>
    <name evidence="10" type="ORF">FIV34_06390</name>
</gene>
<dbReference type="EMBL" id="CP041046">
    <property type="protein sequence ID" value="QDE38855.1"/>
    <property type="molecule type" value="Genomic_DNA"/>
</dbReference>
<keyword evidence="3 4" id="KW-0648">Protein biosynthesis</keyword>
<dbReference type="GO" id="GO:0032790">
    <property type="term" value="P:ribosome disassembly"/>
    <property type="evidence" value="ECO:0007669"/>
    <property type="project" value="TreeGrafter"/>
</dbReference>
<dbReference type="Pfam" id="PF05198">
    <property type="entry name" value="IF3_N"/>
    <property type="match status" value="1"/>
</dbReference>
<comment type="function">
    <text evidence="4 6">IF-3 binds to the 30S ribosomal subunit and shifts the equilibrium between 70S ribosomes and their 50S and 30S subunits in favor of the free subunits, thus enhancing the availability of 30S subunits on which protein synthesis initiation begins.</text>
</comment>
<comment type="subcellular location">
    <subcellularLocation>
        <location evidence="4 6">Cytoplasm</location>
    </subcellularLocation>
</comment>
<evidence type="ECO:0000256" key="2">
    <source>
        <dbReference type="ARBA" id="ARBA00022540"/>
    </source>
</evidence>
<feature type="domain" description="Translation initiation factor 3 C-terminal" evidence="8">
    <location>
        <begin position="95"/>
        <end position="180"/>
    </location>
</feature>
<evidence type="ECO:0000259" key="9">
    <source>
        <dbReference type="Pfam" id="PF05198"/>
    </source>
</evidence>
<dbReference type="FunFam" id="3.30.110.10:FF:000001">
    <property type="entry name" value="Translation initiation factor IF-3"/>
    <property type="match status" value="1"/>
</dbReference>
<dbReference type="GO" id="GO:0043022">
    <property type="term" value="F:ribosome binding"/>
    <property type="evidence" value="ECO:0007669"/>
    <property type="project" value="UniProtKB-ARBA"/>
</dbReference>
<sequence>MNPLEDSGIATTDNKGNRKNAEIRVPRVRVLGAEGEQMGIMETRDAIKAAEELGMDLVEIQPNGDPPVCKIMDYGKFKFEAQKKASAAKKKQKQVEIKEVKFRPVTDEGDYQIKLRKMREFLEEGDKVKVTIRFRGREMSHQDLGQNLARRVQTDIGEDGVVESFPRLEGRQMVMMIGPKKKV</sequence>
<dbReference type="HAMAP" id="MF_00080">
    <property type="entry name" value="IF_3"/>
    <property type="match status" value="1"/>
</dbReference>
<dbReference type="Gene3D" id="3.10.20.80">
    <property type="entry name" value="Translation initiation factor 3 (IF-3), N-terminal domain"/>
    <property type="match status" value="1"/>
</dbReference>
<dbReference type="SUPFAM" id="SSF54364">
    <property type="entry name" value="Translation initiation factor IF3, N-terminal domain"/>
    <property type="match status" value="1"/>
</dbReference>
<dbReference type="SUPFAM" id="SSF55200">
    <property type="entry name" value="Translation initiation factor IF3, C-terminal domain"/>
    <property type="match status" value="1"/>
</dbReference>
<reference evidence="10 11" key="1">
    <citation type="submission" date="2019-06" db="EMBL/GenBank/DDBJ databases">
        <title>A complete genome sequence for Luteibacter pinisoli MAH-14.</title>
        <authorList>
            <person name="Baltrus D.A."/>
        </authorList>
    </citation>
    <scope>NUCLEOTIDE SEQUENCE [LARGE SCALE GENOMIC DNA]</scope>
    <source>
        <strain evidence="10 11">MAH-14</strain>
    </source>
</reference>
<evidence type="ECO:0000256" key="3">
    <source>
        <dbReference type="ARBA" id="ARBA00022917"/>
    </source>
</evidence>
<dbReference type="Pfam" id="PF00707">
    <property type="entry name" value="IF3_C"/>
    <property type="match status" value="1"/>
</dbReference>
<evidence type="ECO:0000256" key="4">
    <source>
        <dbReference type="HAMAP-Rule" id="MF_00080"/>
    </source>
</evidence>
<comment type="similarity">
    <text evidence="1 4 6">Belongs to the IF-3 family.</text>
</comment>
<dbReference type="GO" id="GO:0003743">
    <property type="term" value="F:translation initiation factor activity"/>
    <property type="evidence" value="ECO:0007669"/>
    <property type="project" value="UniProtKB-UniRule"/>
</dbReference>
<dbReference type="GO" id="GO:0016020">
    <property type="term" value="C:membrane"/>
    <property type="evidence" value="ECO:0007669"/>
    <property type="project" value="TreeGrafter"/>
</dbReference>
<dbReference type="InterPro" id="IPR001288">
    <property type="entry name" value="Translation_initiation_fac_3"/>
</dbReference>
<dbReference type="GO" id="GO:0005829">
    <property type="term" value="C:cytosol"/>
    <property type="evidence" value="ECO:0007669"/>
    <property type="project" value="TreeGrafter"/>
</dbReference>
<dbReference type="PANTHER" id="PTHR10938:SF0">
    <property type="entry name" value="TRANSLATION INITIATION FACTOR IF-3, MITOCHONDRIAL"/>
    <property type="match status" value="1"/>
</dbReference>
<name>A0A4Y5Z2S9_9GAMM</name>
<keyword evidence="4" id="KW-0963">Cytoplasm</keyword>
<dbReference type="AlphaFoldDB" id="A0A4Y5Z2S9"/>
<dbReference type="Proteomes" id="UP000316093">
    <property type="component" value="Chromosome"/>
</dbReference>
<comment type="subunit">
    <text evidence="4 6">Monomer.</text>
</comment>
<dbReference type="InterPro" id="IPR036787">
    <property type="entry name" value="T_IF-3_N_sf"/>
</dbReference>
<dbReference type="PANTHER" id="PTHR10938">
    <property type="entry name" value="TRANSLATION INITIATION FACTOR IF-3"/>
    <property type="match status" value="1"/>
</dbReference>
<keyword evidence="11" id="KW-1185">Reference proteome</keyword>
<proteinExistence type="inferred from homology"/>
<dbReference type="InterPro" id="IPR019813">
    <property type="entry name" value="Translation_initiation_fac3_CS"/>
</dbReference>
<keyword evidence="2 4" id="KW-0396">Initiation factor</keyword>
<dbReference type="PROSITE" id="PS00938">
    <property type="entry name" value="IF3"/>
    <property type="match status" value="1"/>
</dbReference>
<dbReference type="KEGG" id="lpy:FIV34_06390"/>
<dbReference type="InterPro" id="IPR019814">
    <property type="entry name" value="Translation_initiation_fac_3_N"/>
</dbReference>
<dbReference type="FunFam" id="3.10.20.80:FF:000001">
    <property type="entry name" value="Translation initiation factor IF-3"/>
    <property type="match status" value="1"/>
</dbReference>
<evidence type="ECO:0000256" key="1">
    <source>
        <dbReference type="ARBA" id="ARBA00005439"/>
    </source>
</evidence>
<evidence type="ECO:0000256" key="6">
    <source>
        <dbReference type="RuleBase" id="RU000646"/>
    </source>
</evidence>
<dbReference type="Gene3D" id="3.30.110.10">
    <property type="entry name" value="Translation initiation factor 3 (IF-3), C-terminal domain"/>
    <property type="match status" value="1"/>
</dbReference>
<dbReference type="InterPro" id="IPR036788">
    <property type="entry name" value="T_IF-3_C_sf"/>
</dbReference>
<feature type="region of interest" description="Disordered" evidence="7">
    <location>
        <begin position="1"/>
        <end position="21"/>
    </location>
</feature>
<dbReference type="InterPro" id="IPR019815">
    <property type="entry name" value="Translation_initiation_fac_3_C"/>
</dbReference>
<protein>
    <recommendedName>
        <fullName evidence="4 5">Translation initiation factor IF-3</fullName>
    </recommendedName>
</protein>
<feature type="domain" description="Translation initiation factor 3 N-terminal" evidence="9">
    <location>
        <begin position="20"/>
        <end position="87"/>
    </location>
</feature>
<evidence type="ECO:0000259" key="8">
    <source>
        <dbReference type="Pfam" id="PF00707"/>
    </source>
</evidence>
<evidence type="ECO:0000256" key="5">
    <source>
        <dbReference type="NCBIfam" id="TIGR00168"/>
    </source>
</evidence>
<evidence type="ECO:0000313" key="11">
    <source>
        <dbReference type="Proteomes" id="UP000316093"/>
    </source>
</evidence>